<keyword evidence="11" id="KW-0539">Nucleus</keyword>
<feature type="domain" description="KOW" evidence="17">
    <location>
        <begin position="1248"/>
        <end position="1275"/>
    </location>
</feature>
<reference evidence="19" key="1">
    <citation type="journal article" date="2020" name="Fungal Divers.">
        <title>Resolving the Mortierellaceae phylogeny through synthesis of multi-gene phylogenetics and phylogenomics.</title>
        <authorList>
            <person name="Vandepol N."/>
            <person name="Liber J."/>
            <person name="Desiro A."/>
            <person name="Na H."/>
            <person name="Kennedy M."/>
            <person name="Barry K."/>
            <person name="Grigoriev I.V."/>
            <person name="Miller A.N."/>
            <person name="O'Donnell K."/>
            <person name="Stajich J.E."/>
            <person name="Bonito G."/>
        </authorList>
    </citation>
    <scope>NUCLEOTIDE SEQUENCE</scope>
    <source>
        <strain evidence="19">BC1065</strain>
    </source>
</reference>
<dbReference type="InterPro" id="IPR057934">
    <property type="entry name" value="KOW_Spt5_7"/>
</dbReference>
<feature type="domain" description="KOW" evidence="17">
    <location>
        <begin position="623"/>
        <end position="648"/>
    </location>
</feature>
<evidence type="ECO:0000313" key="20">
    <source>
        <dbReference type="Proteomes" id="UP000807716"/>
    </source>
</evidence>
<dbReference type="PANTHER" id="PTHR11125">
    <property type="entry name" value="SUPPRESSOR OF TY 5"/>
    <property type="match status" value="1"/>
</dbReference>
<keyword evidence="7" id="KW-0677">Repeat</keyword>
<dbReference type="Pfam" id="PF23037">
    <property type="entry name" value="KOWx_SPT5"/>
    <property type="match status" value="1"/>
</dbReference>
<dbReference type="InterPro" id="IPR008991">
    <property type="entry name" value="Translation_prot_SH3-like_sf"/>
</dbReference>
<feature type="compositionally biased region" description="Gly residues" evidence="15">
    <location>
        <begin position="968"/>
        <end position="979"/>
    </location>
</feature>
<keyword evidence="19" id="KW-0648">Protein biosynthesis</keyword>
<feature type="region of interest" description="Disordered" evidence="15">
    <location>
        <begin position="1"/>
        <end position="158"/>
    </location>
</feature>
<keyword evidence="5" id="KW-0678">Repressor</keyword>
<evidence type="ECO:0000256" key="4">
    <source>
        <dbReference type="ARBA" id="ARBA00021370"/>
    </source>
</evidence>
<dbReference type="Pfam" id="PF12815">
    <property type="entry name" value="CTD"/>
    <property type="match status" value="1"/>
</dbReference>
<dbReference type="GO" id="GO:0006357">
    <property type="term" value="P:regulation of transcription by RNA polymerase II"/>
    <property type="evidence" value="ECO:0007669"/>
    <property type="project" value="InterPro"/>
</dbReference>
<dbReference type="CDD" id="cd06081">
    <property type="entry name" value="KOW_Spt5_1"/>
    <property type="match status" value="1"/>
</dbReference>
<dbReference type="GO" id="GO:0003746">
    <property type="term" value="F:translation elongation factor activity"/>
    <property type="evidence" value="ECO:0007669"/>
    <property type="project" value="UniProtKB-KW"/>
</dbReference>
<dbReference type="CDD" id="cd09888">
    <property type="entry name" value="NGN_Euk"/>
    <property type="match status" value="1"/>
</dbReference>
<dbReference type="CDD" id="cd06082">
    <property type="entry name" value="KOW_Spt5_2"/>
    <property type="match status" value="1"/>
</dbReference>
<feature type="compositionally biased region" description="Acidic residues" evidence="15">
    <location>
        <begin position="57"/>
        <end position="82"/>
    </location>
</feature>
<feature type="compositionally biased region" description="Gly residues" evidence="15">
    <location>
        <begin position="701"/>
        <end position="716"/>
    </location>
</feature>
<evidence type="ECO:0000256" key="5">
    <source>
        <dbReference type="ARBA" id="ARBA00022491"/>
    </source>
</evidence>
<dbReference type="GO" id="GO:0006368">
    <property type="term" value="P:transcription elongation by RNA polymerase II"/>
    <property type="evidence" value="ECO:0007669"/>
    <property type="project" value="TreeGrafter"/>
</dbReference>
<dbReference type="SMART" id="SM00739">
    <property type="entry name" value="KOW"/>
    <property type="match status" value="6"/>
</dbReference>
<accession>A0A9P6Q9F3</accession>
<dbReference type="Gene3D" id="3.30.70.940">
    <property type="entry name" value="NusG, N-terminal domain"/>
    <property type="match status" value="1"/>
</dbReference>
<evidence type="ECO:0000256" key="6">
    <source>
        <dbReference type="ARBA" id="ARBA00022553"/>
    </source>
</evidence>
<evidence type="ECO:0000259" key="18">
    <source>
        <dbReference type="SMART" id="SM01104"/>
    </source>
</evidence>
<dbReference type="InterPro" id="IPR005100">
    <property type="entry name" value="NGN-domain"/>
</dbReference>
<dbReference type="Pfam" id="PF23284">
    <property type="entry name" value="KOW2_Spt5"/>
    <property type="match status" value="1"/>
</dbReference>
<evidence type="ECO:0000256" key="9">
    <source>
        <dbReference type="ARBA" id="ARBA00023159"/>
    </source>
</evidence>
<evidence type="ECO:0000256" key="2">
    <source>
        <dbReference type="ARBA" id="ARBA00006956"/>
    </source>
</evidence>
<dbReference type="CDD" id="cd06083">
    <property type="entry name" value="KOW_Spt5_3"/>
    <property type="match status" value="1"/>
</dbReference>
<dbReference type="SMART" id="SM01104">
    <property type="entry name" value="CTD"/>
    <property type="match status" value="1"/>
</dbReference>
<evidence type="ECO:0000259" key="17">
    <source>
        <dbReference type="SMART" id="SM00739"/>
    </source>
</evidence>
<dbReference type="Proteomes" id="UP000807716">
    <property type="component" value="Unassembled WGS sequence"/>
</dbReference>
<feature type="compositionally biased region" description="Gly residues" evidence="15">
    <location>
        <begin position="1070"/>
        <end position="1090"/>
    </location>
</feature>
<dbReference type="InterPro" id="IPR041976">
    <property type="entry name" value="KOW_Spt5_3"/>
</dbReference>
<feature type="domain" description="KOW" evidence="17">
    <location>
        <begin position="730"/>
        <end position="757"/>
    </location>
</feature>
<feature type="domain" description="Spt5 C-terminal" evidence="18">
    <location>
        <begin position="826"/>
        <end position="1051"/>
    </location>
</feature>
<comment type="function">
    <text evidence="12">The SPT4-SPT5 complex mediates both activation and inhibition of transcription elongation, and plays a role in pre-mRNA processing. This complex seems to be important for the stability of the RNA polymerase II elongation machinery on the chromatin template but not for the inherent ability of this machinery to translocate down the gene.</text>
</comment>
<evidence type="ECO:0000313" key="19">
    <source>
        <dbReference type="EMBL" id="KAG0262211.1"/>
    </source>
</evidence>
<dbReference type="Pfam" id="PF23290">
    <property type="entry name" value="KOW5_SPT5"/>
    <property type="match status" value="1"/>
</dbReference>
<dbReference type="InterPro" id="IPR039659">
    <property type="entry name" value="SPT5"/>
</dbReference>
<feature type="domain" description="KOW" evidence="17">
    <location>
        <begin position="448"/>
        <end position="475"/>
    </location>
</feature>
<evidence type="ECO:0000256" key="13">
    <source>
        <dbReference type="ARBA" id="ARBA00029865"/>
    </source>
</evidence>
<keyword evidence="10" id="KW-0804">Transcription</keyword>
<dbReference type="EMBL" id="JAAAJB010000194">
    <property type="protein sequence ID" value="KAG0262211.1"/>
    <property type="molecule type" value="Genomic_DNA"/>
</dbReference>
<dbReference type="InterPro" id="IPR036735">
    <property type="entry name" value="NGN_dom_sf"/>
</dbReference>
<dbReference type="SUPFAM" id="SSF50104">
    <property type="entry name" value="Translation proteins SH3-like domain"/>
    <property type="match status" value="1"/>
</dbReference>
<dbReference type="InterPro" id="IPR022581">
    <property type="entry name" value="Spt5_N"/>
</dbReference>
<dbReference type="InterPro" id="IPR039385">
    <property type="entry name" value="NGN_Euk"/>
</dbReference>
<proteinExistence type="inferred from homology"/>
<dbReference type="FunFam" id="3.30.70.940:FF:000005">
    <property type="entry name" value="Transcription elongation factor SPT5"/>
    <property type="match status" value="1"/>
</dbReference>
<dbReference type="InterPro" id="IPR057936">
    <property type="entry name" value="KOWx_Spt5"/>
</dbReference>
<feature type="compositionally biased region" description="Polar residues" evidence="15">
    <location>
        <begin position="824"/>
        <end position="856"/>
    </location>
</feature>
<feature type="compositionally biased region" description="Acidic residues" evidence="15">
    <location>
        <begin position="101"/>
        <end position="134"/>
    </location>
</feature>
<feature type="compositionally biased region" description="Basic residues" evidence="15">
    <location>
        <begin position="39"/>
        <end position="52"/>
    </location>
</feature>
<feature type="region of interest" description="Disordered" evidence="15">
    <location>
        <begin position="783"/>
        <end position="1175"/>
    </location>
</feature>
<feature type="region of interest" description="Disordered" evidence="15">
    <location>
        <begin position="336"/>
        <end position="360"/>
    </location>
</feature>
<feature type="compositionally biased region" description="Polar residues" evidence="15">
    <location>
        <begin position="783"/>
        <end position="794"/>
    </location>
</feature>
<comment type="subcellular location">
    <subcellularLocation>
        <location evidence="1">Nucleus</location>
    </subcellularLocation>
</comment>
<dbReference type="InterPro" id="IPR041978">
    <property type="entry name" value="KOW_Spt5_5"/>
</dbReference>
<feature type="region of interest" description="Disordered" evidence="15">
    <location>
        <begin position="688"/>
        <end position="716"/>
    </location>
</feature>
<feature type="compositionally biased region" description="Low complexity" evidence="15">
    <location>
        <begin position="1058"/>
        <end position="1069"/>
    </location>
</feature>
<evidence type="ECO:0000256" key="3">
    <source>
        <dbReference type="ARBA" id="ARBA00020181"/>
    </source>
</evidence>
<dbReference type="InterPro" id="IPR041975">
    <property type="entry name" value="KOW_Spt5_2"/>
</dbReference>
<feature type="domain" description="KOW" evidence="17">
    <location>
        <begin position="290"/>
        <end position="317"/>
    </location>
</feature>
<evidence type="ECO:0000256" key="14">
    <source>
        <dbReference type="ARBA" id="ARBA00031006"/>
    </source>
</evidence>
<feature type="compositionally biased region" description="Basic and acidic residues" evidence="15">
    <location>
        <begin position="141"/>
        <end position="152"/>
    </location>
</feature>
<dbReference type="InterPro" id="IPR005824">
    <property type="entry name" value="KOW"/>
</dbReference>
<evidence type="ECO:0000256" key="1">
    <source>
        <dbReference type="ARBA" id="ARBA00004123"/>
    </source>
</evidence>
<dbReference type="Pfam" id="PF23042">
    <property type="entry name" value="KOW1_SPT5"/>
    <property type="match status" value="1"/>
</dbReference>
<evidence type="ECO:0000256" key="10">
    <source>
        <dbReference type="ARBA" id="ARBA00023163"/>
    </source>
</evidence>
<keyword evidence="8" id="KW-0805">Transcription regulation</keyword>
<dbReference type="OrthoDB" id="28901at2759"/>
<sequence>MSRRHDSDHEDEEEYDSLGRNHAEDDEDEEDEDSDRDSRSRKSKKSRHHKPSVKREEDDDDEDDDDEDDDDDDEDDEDDEEEGVSRRNKRRKRSGFPFLDMEAEVDDEEEDEDEDDEEFGAGDGFIADEVDEAAEASKASKHLDLDRRRREDEDMDLEEQAARFKERYRRDYAPRRAFQGGSDDIPQQLLMPDVQSPHLWMVRCKPGKEKDIVFALMRKFFDTEYSAQPLEISSAFCRESLKGYIYIECMRQANVQAALNGLNNVFASKLTLVPIKEMTDVLKVRHKESELRPGTWVRIKRGKYANDLAQVLDIAESGDQAKVKLIPRLDMTPRTDMSYLSGNKRKPPSNALTGRPPAKLFNPRDAEKVDKLNKPIRRANNVFVWSGDTFRDGYLEKDMKISSLITENINPTLDEIQRFAKGGVDDEDGGLDLSAVALSAMSASLTSHFRPGENVEVVEGELKNLEGVVDSVSSDMIMIRPLAKDLKNSVLKFPPSQLRKLFREGDHVKVVNGKFKDETGLIIKIEENVVTVVTDLNVRDIQVFSKDLQKASNVASGTGSLGQYEVHDFVQLDASTVGVIYKIERGFARILDQNGMARDVEPHVITQKRDSSRAIATDGEGNSIQDGDSIREISGAMREGKILHVFRTWAFCYNREYMENNGVFVQSTRLLASMAAKSRAQPSMRLDTLNPAVSNNNNMNRGGGGFGERGGRGGGMRGGFMGGRGRGYRDALVDKRVTIIRGPHKGYQGIVKDATDTTARVELHTNCRILTVERAKLAIQNADGSTTPVSSITDPSQFNNPPPSFNMGPPSRSGNMTPMHFSSGAGSRTPAWNSGSKTPAWNSGSKTPAWSANARTPNPYADGGRTPAWDAGSKTPYHGGGGGGGSSSAWDSGSRTPASAWNAGSRTPASAWDSGSRTPAHSSWDSGSRTPATSGWDTPVNSGWGDNAGGQTPSRSASSSWDEPSRNGGSGGGGGGGGFSSSSSSSASAWDKPESGSHSSGYPQTPAAGGDWMSRNNVATPAGGYAAPSPAPYSGYPYTPGPSGYDSAPTPSSSNHFPSTPAASGSAARSGGGSGAGGAGGAGAGAGAGGASVATPATGGMSGGSGSSAASGSGRNAAQTPGANAAPQTPAGASATPMTPASHFPQTPFMPTGGDYSSGMDHHHHGDGSNQSSTSHVDWVATDIEVRVTGGASYEDGKYHEMVGRMIRVPARSAVSATAKCDVRLSSSGGSEDGKVIQVPIQYLEAVKPIKNDSVKVLTGQHRGNLGTLMGVDGEDAIVCFRGENMYNVLTMPALGKYLGQ</sequence>
<comment type="caution">
    <text evidence="19">The sequence shown here is derived from an EMBL/GenBank/DDBJ whole genome shotgun (WGS) entry which is preliminary data.</text>
</comment>
<dbReference type="GO" id="GO:0003729">
    <property type="term" value="F:mRNA binding"/>
    <property type="evidence" value="ECO:0007669"/>
    <property type="project" value="TreeGrafter"/>
</dbReference>
<organism evidence="19 20">
    <name type="scientific">Actinomortierella ambigua</name>
    <dbReference type="NCBI Taxonomy" id="1343610"/>
    <lineage>
        <taxon>Eukaryota</taxon>
        <taxon>Fungi</taxon>
        <taxon>Fungi incertae sedis</taxon>
        <taxon>Mucoromycota</taxon>
        <taxon>Mortierellomycotina</taxon>
        <taxon>Mortierellomycetes</taxon>
        <taxon>Mortierellales</taxon>
        <taxon>Mortierellaceae</taxon>
        <taxon>Actinomortierella</taxon>
    </lineage>
</organism>
<keyword evidence="6" id="KW-0597">Phosphoprotein</keyword>
<dbReference type="CDD" id="cd06084">
    <property type="entry name" value="KOW_Spt5_4"/>
    <property type="match status" value="1"/>
</dbReference>
<evidence type="ECO:0000256" key="11">
    <source>
        <dbReference type="ARBA" id="ARBA00023242"/>
    </source>
</evidence>
<dbReference type="InterPro" id="IPR024945">
    <property type="entry name" value="Spt5_C_dom"/>
</dbReference>
<evidence type="ECO:0000256" key="8">
    <source>
        <dbReference type="ARBA" id="ARBA00023015"/>
    </source>
</evidence>
<keyword evidence="19" id="KW-0251">Elongation factor</keyword>
<dbReference type="GO" id="GO:0032044">
    <property type="term" value="C:DSIF complex"/>
    <property type="evidence" value="ECO:0007669"/>
    <property type="project" value="TreeGrafter"/>
</dbReference>
<dbReference type="Pfam" id="PF03439">
    <property type="entry name" value="Spt5-NGN"/>
    <property type="match status" value="1"/>
</dbReference>
<evidence type="ECO:0000256" key="12">
    <source>
        <dbReference type="ARBA" id="ARBA00024691"/>
    </source>
</evidence>
<protein>
    <recommendedName>
        <fullName evidence="3">Transcription elongation factor SPT5</fullName>
    </recommendedName>
    <alternativeName>
        <fullName evidence="13 14">Chromatin Elongation factor SPT5</fullName>
    </alternativeName>
    <alternativeName>
        <fullName evidence="4">Transcription elongation factor spt5</fullName>
    </alternativeName>
</protein>
<dbReference type="Pfam" id="PF00467">
    <property type="entry name" value="KOW"/>
    <property type="match status" value="1"/>
</dbReference>
<dbReference type="InterPro" id="IPR014722">
    <property type="entry name" value="Rib_uL2_dom2"/>
</dbReference>
<feature type="compositionally biased region" description="Acidic residues" evidence="15">
    <location>
        <begin position="24"/>
        <end position="35"/>
    </location>
</feature>
<feature type="compositionally biased region" description="Low complexity" evidence="15">
    <location>
        <begin position="1019"/>
        <end position="1045"/>
    </location>
</feature>
<keyword evidence="9" id="KW-0010">Activator</keyword>
<dbReference type="CDD" id="cd06085">
    <property type="entry name" value="KOW_Spt5_5"/>
    <property type="match status" value="1"/>
</dbReference>
<feature type="compositionally biased region" description="Polar residues" evidence="15">
    <location>
        <begin position="691"/>
        <end position="700"/>
    </location>
</feature>
<dbReference type="Pfam" id="PF11942">
    <property type="entry name" value="Spt5_N"/>
    <property type="match status" value="1"/>
</dbReference>
<dbReference type="GO" id="GO:0032784">
    <property type="term" value="P:regulation of DNA-templated transcription elongation"/>
    <property type="evidence" value="ECO:0007669"/>
    <property type="project" value="InterPro"/>
</dbReference>
<dbReference type="InterPro" id="IPR041973">
    <property type="entry name" value="KOW_Spt5_1"/>
</dbReference>
<evidence type="ECO:0000256" key="15">
    <source>
        <dbReference type="SAM" id="MobiDB-lite"/>
    </source>
</evidence>
<dbReference type="PANTHER" id="PTHR11125:SF7">
    <property type="entry name" value="TRANSCRIPTION ELONGATION FACTOR SPT5"/>
    <property type="match status" value="1"/>
</dbReference>
<feature type="compositionally biased region" description="Polar residues" evidence="15">
    <location>
        <begin position="895"/>
        <end position="941"/>
    </location>
</feature>
<feature type="domain" description="NusG-like N-terminal" evidence="16">
    <location>
        <begin position="196"/>
        <end position="285"/>
    </location>
</feature>
<dbReference type="InterPro" id="IPR006645">
    <property type="entry name" value="NGN-like_dom"/>
</dbReference>
<feature type="compositionally biased region" description="Polar residues" evidence="15">
    <location>
        <begin position="949"/>
        <end position="962"/>
    </location>
</feature>
<dbReference type="SMART" id="SM00738">
    <property type="entry name" value="NGN"/>
    <property type="match status" value="1"/>
</dbReference>
<dbReference type="Pfam" id="PF23287">
    <property type="entry name" value="KOW7_SPT5"/>
    <property type="match status" value="1"/>
</dbReference>
<evidence type="ECO:0000256" key="7">
    <source>
        <dbReference type="ARBA" id="ARBA00022737"/>
    </source>
</evidence>
<comment type="similarity">
    <text evidence="2">Belongs to the SPT5 family.</text>
</comment>
<feature type="domain" description="KOW" evidence="17">
    <location>
        <begin position="501"/>
        <end position="528"/>
    </location>
</feature>
<dbReference type="Gene3D" id="2.30.30.30">
    <property type="match status" value="3"/>
</dbReference>
<gene>
    <name evidence="19" type="primary">SPT5</name>
    <name evidence="19" type="ORF">DFQ27_002495</name>
</gene>
<dbReference type="Pfam" id="PF23291">
    <property type="entry name" value="KOW4_SPT5"/>
    <property type="match status" value="1"/>
</dbReference>
<keyword evidence="20" id="KW-1185">Reference proteome</keyword>
<dbReference type="InterPro" id="IPR041977">
    <property type="entry name" value="KOW_Spt5_4"/>
</dbReference>
<name>A0A9P6Q9F3_9FUNG</name>
<evidence type="ECO:0000259" key="16">
    <source>
        <dbReference type="SMART" id="SM00738"/>
    </source>
</evidence>